<accession>A0A4Z0PSF7</accession>
<dbReference type="Gene3D" id="2.40.128.720">
    <property type="match status" value="2"/>
</dbReference>
<gene>
    <name evidence="3" type="ORF">E5K00_19855</name>
</gene>
<dbReference type="AlphaFoldDB" id="A0A4Z0PSF7"/>
<feature type="chain" id="PRO_5021247532" evidence="1">
    <location>
        <begin position="26"/>
        <end position="451"/>
    </location>
</feature>
<evidence type="ECO:0000256" key="1">
    <source>
        <dbReference type="SAM" id="SignalP"/>
    </source>
</evidence>
<dbReference type="InterPro" id="IPR026444">
    <property type="entry name" value="Secre_tail"/>
</dbReference>
<feature type="domain" description="Secretion system C-terminal sorting" evidence="2">
    <location>
        <begin position="373"/>
        <end position="449"/>
    </location>
</feature>
<evidence type="ECO:0000313" key="3">
    <source>
        <dbReference type="EMBL" id="TGE20266.1"/>
    </source>
</evidence>
<dbReference type="Proteomes" id="UP000297549">
    <property type="component" value="Unassembled WGS sequence"/>
</dbReference>
<feature type="signal peptide" evidence="1">
    <location>
        <begin position="1"/>
        <end position="25"/>
    </location>
</feature>
<organism evidence="3 4">
    <name type="scientific">Hymenobacter aquaticus</name>
    <dbReference type="NCBI Taxonomy" id="1867101"/>
    <lineage>
        <taxon>Bacteria</taxon>
        <taxon>Pseudomonadati</taxon>
        <taxon>Bacteroidota</taxon>
        <taxon>Cytophagia</taxon>
        <taxon>Cytophagales</taxon>
        <taxon>Hymenobacteraceae</taxon>
        <taxon>Hymenobacter</taxon>
    </lineage>
</organism>
<dbReference type="NCBIfam" id="TIGR04183">
    <property type="entry name" value="Por_Secre_tail"/>
    <property type="match status" value="1"/>
</dbReference>
<evidence type="ECO:0000313" key="4">
    <source>
        <dbReference type="Proteomes" id="UP000297549"/>
    </source>
</evidence>
<reference evidence="3 4" key="1">
    <citation type="submission" date="2019-04" db="EMBL/GenBank/DDBJ databases">
        <authorList>
            <person name="Feng G."/>
            <person name="Zhang J."/>
            <person name="Zhu H."/>
        </authorList>
    </citation>
    <scope>NUCLEOTIDE SEQUENCE [LARGE SCALE GENOMIC DNA]</scope>
    <source>
        <strain evidence="3 4">JCM 31653</strain>
    </source>
</reference>
<comment type="caution">
    <text evidence="3">The sequence shown here is derived from an EMBL/GenBank/DDBJ whole genome shotgun (WGS) entry which is preliminary data.</text>
</comment>
<proteinExistence type="predicted"/>
<keyword evidence="1" id="KW-0732">Signal</keyword>
<sequence length="451" mass="50556">MPTSPQKIFLSLLGLLTLAATEVQAQTAPAKHSSPLTTLLTQKHPTADRGAAARGINATVVRPGQHVAYYWDTTARRWIVSSKQVNTYNSQGLIAQQVDQDSATSVPYGRYLYTYNAQGKETSYTRQSWNNNTWVNSNRSLVTYDSRGNETLYESQDWSGNAWVTTNGYQSVYTYNAAGAMTEEVRKELLNGVYVNTDRITYTYTNGRLSALLYEEWNNTAWQNDGRILDIVWYDYANNQPASYREQTFNGTSFVDDSRYTITWGANGSNVTIREAYNISAWLNYRRYTDTKDSQGNDQLYTTESWTNNAWKQIEGSRYISIYNASNSLLRRVAQDFDDVTSQYVNTYKDTYSNFQTITLAARNAALEAQSALYPNPASGIVTLEVAGLSKAEAATGEVRNALGQLVQHFSVQPQAGKLSTRLDVSNLPSGVYTVRLQTAEGAIVKRVVRN</sequence>
<protein>
    <submittedName>
        <fullName evidence="3">T9SS type A sorting domain-containing protein</fullName>
    </submittedName>
</protein>
<name>A0A4Z0PSF7_9BACT</name>
<evidence type="ECO:0000259" key="2">
    <source>
        <dbReference type="Pfam" id="PF18962"/>
    </source>
</evidence>
<dbReference type="RefSeq" id="WP_135465067.1">
    <property type="nucleotide sequence ID" value="NZ_SRLC01000003.1"/>
</dbReference>
<dbReference type="Pfam" id="PF18962">
    <property type="entry name" value="Por_Secre_tail"/>
    <property type="match status" value="1"/>
</dbReference>
<dbReference type="EMBL" id="SRLC01000003">
    <property type="protein sequence ID" value="TGE20266.1"/>
    <property type="molecule type" value="Genomic_DNA"/>
</dbReference>
<dbReference type="OrthoDB" id="863842at2"/>
<keyword evidence="4" id="KW-1185">Reference proteome</keyword>